<keyword evidence="1" id="KW-0479">Metal-binding</keyword>
<evidence type="ECO:0000313" key="6">
    <source>
        <dbReference type="Proteomes" id="UP000013520"/>
    </source>
</evidence>
<dbReference type="KEGG" id="dgi:Desgi_2667"/>
<dbReference type="RefSeq" id="WP_006521801.1">
    <property type="nucleotide sequence ID" value="NC_021184.1"/>
</dbReference>
<dbReference type="Proteomes" id="UP000013520">
    <property type="component" value="Chromosome"/>
</dbReference>
<evidence type="ECO:0000256" key="3">
    <source>
        <dbReference type="ARBA" id="ARBA00023014"/>
    </source>
</evidence>
<accession>R4KKH0</accession>
<dbReference type="PROSITE" id="PS00198">
    <property type="entry name" value="4FE4S_FER_1"/>
    <property type="match status" value="2"/>
</dbReference>
<dbReference type="InterPro" id="IPR017900">
    <property type="entry name" value="4Fe4S_Fe_S_CS"/>
</dbReference>
<keyword evidence="2" id="KW-0408">Iron</keyword>
<keyword evidence="3" id="KW-0411">Iron-sulfur</keyword>
<protein>
    <submittedName>
        <fullName evidence="5">Dissimilatory sulfite reductase (Desulfoviridin), alpha/beta subunit</fullName>
    </submittedName>
</protein>
<evidence type="ECO:0000313" key="5">
    <source>
        <dbReference type="EMBL" id="AGL02072.1"/>
    </source>
</evidence>
<dbReference type="GO" id="GO:0051536">
    <property type="term" value="F:iron-sulfur cluster binding"/>
    <property type="evidence" value="ECO:0007669"/>
    <property type="project" value="UniProtKB-KW"/>
</dbReference>
<dbReference type="AlphaFoldDB" id="R4KKH0"/>
<dbReference type="OrthoDB" id="5422255at2"/>
<feature type="domain" description="4Fe-4S ferredoxin-type" evidence="4">
    <location>
        <begin position="32"/>
        <end position="56"/>
    </location>
</feature>
<dbReference type="Gene3D" id="3.30.70.20">
    <property type="match status" value="1"/>
</dbReference>
<dbReference type="STRING" id="767817.Desgi_2667"/>
<sequence length="56" mass="5732">MAARVIKALCIGCGVCAQMCPHGAIAVLVKTASVDSMLCDECEECVFACPNGAITI</sequence>
<proteinExistence type="predicted"/>
<dbReference type="SUPFAM" id="SSF54862">
    <property type="entry name" value="4Fe-4S ferredoxins"/>
    <property type="match status" value="1"/>
</dbReference>
<keyword evidence="6" id="KW-1185">Reference proteome</keyword>
<organism evidence="5 6">
    <name type="scientific">Desulfoscipio gibsoniae DSM 7213</name>
    <dbReference type="NCBI Taxonomy" id="767817"/>
    <lineage>
        <taxon>Bacteria</taxon>
        <taxon>Bacillati</taxon>
        <taxon>Bacillota</taxon>
        <taxon>Clostridia</taxon>
        <taxon>Eubacteriales</taxon>
        <taxon>Desulfallaceae</taxon>
        <taxon>Desulfoscipio</taxon>
    </lineage>
</organism>
<reference evidence="5 6" key="1">
    <citation type="submission" date="2012-01" db="EMBL/GenBank/DDBJ databases">
        <title>Complete sequence of Desulfotomaculum gibsoniae DSM 7213.</title>
        <authorList>
            <consortium name="US DOE Joint Genome Institute"/>
            <person name="Lucas S."/>
            <person name="Han J."/>
            <person name="Lapidus A."/>
            <person name="Cheng J.-F."/>
            <person name="Goodwin L."/>
            <person name="Pitluck S."/>
            <person name="Peters L."/>
            <person name="Ovchinnikova G."/>
            <person name="Teshima H."/>
            <person name="Detter J.C."/>
            <person name="Han C."/>
            <person name="Tapia R."/>
            <person name="Land M."/>
            <person name="Hauser L."/>
            <person name="Kyrpides N."/>
            <person name="Ivanova N."/>
            <person name="Pagani I."/>
            <person name="Parshina S."/>
            <person name="Plugge C."/>
            <person name="Muyzer G."/>
            <person name="Kuever J."/>
            <person name="Ivanova A."/>
            <person name="Nazina T."/>
            <person name="Klenk H.-P."/>
            <person name="Brambilla E."/>
            <person name="Spring S."/>
            <person name="Stams A.F."/>
            <person name="Woyke T."/>
        </authorList>
    </citation>
    <scope>NUCLEOTIDE SEQUENCE [LARGE SCALE GENOMIC DNA]</scope>
    <source>
        <strain evidence="5 6">DSM 7213</strain>
    </source>
</reference>
<dbReference type="GO" id="GO:0046872">
    <property type="term" value="F:metal ion binding"/>
    <property type="evidence" value="ECO:0007669"/>
    <property type="project" value="UniProtKB-KW"/>
</dbReference>
<evidence type="ECO:0000256" key="1">
    <source>
        <dbReference type="ARBA" id="ARBA00022723"/>
    </source>
</evidence>
<dbReference type="Pfam" id="PF00037">
    <property type="entry name" value="Fer4"/>
    <property type="match status" value="2"/>
</dbReference>
<feature type="domain" description="4Fe-4S ferredoxin-type" evidence="4">
    <location>
        <begin position="1"/>
        <end position="30"/>
    </location>
</feature>
<evidence type="ECO:0000259" key="4">
    <source>
        <dbReference type="PROSITE" id="PS51379"/>
    </source>
</evidence>
<dbReference type="EMBL" id="CP003273">
    <property type="protein sequence ID" value="AGL02072.1"/>
    <property type="molecule type" value="Genomic_DNA"/>
</dbReference>
<dbReference type="PROSITE" id="PS51379">
    <property type="entry name" value="4FE4S_FER_2"/>
    <property type="match status" value="2"/>
</dbReference>
<evidence type="ECO:0000256" key="2">
    <source>
        <dbReference type="ARBA" id="ARBA00023004"/>
    </source>
</evidence>
<dbReference type="HOGENOM" id="CLU_139698_5_6_9"/>
<dbReference type="InterPro" id="IPR017896">
    <property type="entry name" value="4Fe4S_Fe-S-bd"/>
</dbReference>
<name>R4KKH0_9FIRM</name>
<gene>
    <name evidence="5" type="ORF">Desgi_2667</name>
</gene>
<dbReference type="eggNOG" id="COG1148">
    <property type="taxonomic scope" value="Bacteria"/>
</dbReference>